<comment type="caution">
    <text evidence="4">The sequence shown here is derived from an EMBL/GenBank/DDBJ whole genome shotgun (WGS) entry which is preliminary data.</text>
</comment>
<keyword evidence="5" id="KW-1185">Reference proteome</keyword>
<feature type="compositionally biased region" description="Polar residues" evidence="2">
    <location>
        <begin position="195"/>
        <end position="204"/>
    </location>
</feature>
<evidence type="ECO:0000313" key="5">
    <source>
        <dbReference type="Proteomes" id="UP000192257"/>
    </source>
</evidence>
<dbReference type="SMART" id="SM00356">
    <property type="entry name" value="ZnF_C3H1"/>
    <property type="match status" value="1"/>
</dbReference>
<gene>
    <name evidence="4" type="ORF">TM35_000035210</name>
</gene>
<feature type="zinc finger region" description="C3H1-type" evidence="1">
    <location>
        <begin position="123"/>
        <end position="150"/>
    </location>
</feature>
<dbReference type="PROSITE" id="PS50103">
    <property type="entry name" value="ZF_C3H1"/>
    <property type="match status" value="1"/>
</dbReference>
<evidence type="ECO:0000256" key="1">
    <source>
        <dbReference type="PROSITE-ProRule" id="PRU00723"/>
    </source>
</evidence>
<dbReference type="GeneID" id="39982068"/>
<dbReference type="Pfam" id="PF00642">
    <property type="entry name" value="zf-CCCH"/>
    <property type="match status" value="1"/>
</dbReference>
<dbReference type="VEuPathDB" id="TriTrypDB:TM35_000035210"/>
<keyword evidence="1" id="KW-0479">Metal-binding</keyword>
<keyword evidence="1" id="KW-0862">Zinc</keyword>
<feature type="region of interest" description="Disordered" evidence="2">
    <location>
        <begin position="166"/>
        <end position="204"/>
    </location>
</feature>
<dbReference type="OrthoDB" id="243057at2759"/>
<accession>A0A1X0P7C1</accession>
<reference evidence="4 5" key="1">
    <citation type="submission" date="2017-03" db="EMBL/GenBank/DDBJ databases">
        <title>An alternative strategy for trypanosome survival in the mammalian bloodstream revealed through genome and transcriptome analysis of the ubiquitous bovine parasite Trypanosoma (Megatrypanum) theileri.</title>
        <authorList>
            <person name="Kelly S."/>
            <person name="Ivens A."/>
            <person name="Mott A."/>
            <person name="O'Neill E."/>
            <person name="Emms D."/>
            <person name="Macleod O."/>
            <person name="Voorheis P."/>
            <person name="Matthews J."/>
            <person name="Matthews K."/>
            <person name="Carrington M."/>
        </authorList>
    </citation>
    <scope>NUCLEOTIDE SEQUENCE [LARGE SCALE GENOMIC DNA]</scope>
    <source>
        <strain evidence="4">Edinburgh</strain>
    </source>
</reference>
<dbReference type="RefSeq" id="XP_028886834.1">
    <property type="nucleotide sequence ID" value="XM_029022288.1"/>
</dbReference>
<dbReference type="EMBL" id="NBCO01000003">
    <property type="protein sequence ID" value="ORC92768.1"/>
    <property type="molecule type" value="Genomic_DNA"/>
</dbReference>
<keyword evidence="1" id="KW-0863">Zinc-finger</keyword>
<dbReference type="GO" id="GO:0008270">
    <property type="term" value="F:zinc ion binding"/>
    <property type="evidence" value="ECO:0007669"/>
    <property type="project" value="UniProtKB-KW"/>
</dbReference>
<evidence type="ECO:0000256" key="2">
    <source>
        <dbReference type="SAM" id="MobiDB-lite"/>
    </source>
</evidence>
<evidence type="ECO:0000313" key="4">
    <source>
        <dbReference type="EMBL" id="ORC92768.1"/>
    </source>
</evidence>
<dbReference type="AlphaFoldDB" id="A0A1X0P7C1"/>
<dbReference type="Proteomes" id="UP000192257">
    <property type="component" value="Unassembled WGS sequence"/>
</dbReference>
<proteinExistence type="predicted"/>
<sequence length="204" mass="22134">MQPFGQPQIVQNRGYGGYNAYSHPGYAAQQYPAPAQYSQGGYYPQYSQGTYNPALFQGFQGPVPGQVNRGRALYSGGRGVAACYGRGAYNTGAAGDRGRGGFGFRARRKKPFVGGSLETQRQWERQTICCFYLQGSCKFVDACRFLHEDDGKRPCQYGAQCRVGHAPRAKESNGTADEEHLASHTGGDLQDSAEHQPQTAADSA</sequence>
<dbReference type="Gene3D" id="4.10.1000.10">
    <property type="entry name" value="Zinc finger, CCCH-type"/>
    <property type="match status" value="1"/>
</dbReference>
<dbReference type="InterPro" id="IPR000571">
    <property type="entry name" value="Znf_CCCH"/>
</dbReference>
<evidence type="ECO:0000259" key="3">
    <source>
        <dbReference type="PROSITE" id="PS50103"/>
    </source>
</evidence>
<protein>
    <recommendedName>
        <fullName evidence="3">C3H1-type domain-containing protein</fullName>
    </recommendedName>
</protein>
<name>A0A1X0P7C1_9TRYP</name>
<feature type="domain" description="C3H1-type" evidence="3">
    <location>
        <begin position="123"/>
        <end position="150"/>
    </location>
</feature>
<organism evidence="4 5">
    <name type="scientific">Trypanosoma theileri</name>
    <dbReference type="NCBI Taxonomy" id="67003"/>
    <lineage>
        <taxon>Eukaryota</taxon>
        <taxon>Discoba</taxon>
        <taxon>Euglenozoa</taxon>
        <taxon>Kinetoplastea</taxon>
        <taxon>Metakinetoplastina</taxon>
        <taxon>Trypanosomatida</taxon>
        <taxon>Trypanosomatidae</taxon>
        <taxon>Trypanosoma</taxon>
    </lineage>
</organism>